<protein>
    <submittedName>
        <fullName evidence="2">Uncharacterized protein</fullName>
    </submittedName>
</protein>
<evidence type="ECO:0000256" key="1">
    <source>
        <dbReference type="SAM" id="MobiDB-lite"/>
    </source>
</evidence>
<keyword evidence="3" id="KW-1185">Reference proteome</keyword>
<reference evidence="2 3" key="1">
    <citation type="submission" date="2023-04" db="EMBL/GenBank/DDBJ databases">
        <title>Colletotrichum tabacum stain YC1 causing leaf anthracnose on Nicotiana tabacum(L.) cv.</title>
        <authorList>
            <person name="Ji Z."/>
            <person name="Wang M."/>
            <person name="Zhang J."/>
            <person name="Wang N."/>
            <person name="Zhou Z."/>
        </authorList>
    </citation>
    <scope>NUCLEOTIDE SEQUENCE [LARGE SCALE GENOMIC DNA]</scope>
    <source>
        <strain evidence="2 3">YC1</strain>
    </source>
</reference>
<dbReference type="Proteomes" id="UP001327957">
    <property type="component" value="Unassembled WGS sequence"/>
</dbReference>
<evidence type="ECO:0000313" key="2">
    <source>
        <dbReference type="EMBL" id="KAK6226543.1"/>
    </source>
</evidence>
<evidence type="ECO:0000313" key="3">
    <source>
        <dbReference type="Proteomes" id="UP001327957"/>
    </source>
</evidence>
<name>A0AAV9TT68_9PEZI</name>
<proteinExistence type="predicted"/>
<organism evidence="2 3">
    <name type="scientific">Colletotrichum tabaci</name>
    <dbReference type="NCBI Taxonomy" id="1209068"/>
    <lineage>
        <taxon>Eukaryota</taxon>
        <taxon>Fungi</taxon>
        <taxon>Dikarya</taxon>
        <taxon>Ascomycota</taxon>
        <taxon>Pezizomycotina</taxon>
        <taxon>Sordariomycetes</taxon>
        <taxon>Hypocreomycetidae</taxon>
        <taxon>Glomerellales</taxon>
        <taxon>Glomerellaceae</taxon>
        <taxon>Colletotrichum</taxon>
        <taxon>Colletotrichum destructivum species complex</taxon>
    </lineage>
</organism>
<gene>
    <name evidence="2" type="ORF">QIS74_00098</name>
</gene>
<feature type="compositionally biased region" description="Low complexity" evidence="1">
    <location>
        <begin position="153"/>
        <end position="172"/>
    </location>
</feature>
<accession>A0AAV9TT68</accession>
<dbReference type="EMBL" id="JASAOK010000001">
    <property type="protein sequence ID" value="KAK6226543.1"/>
    <property type="molecule type" value="Genomic_DNA"/>
</dbReference>
<comment type="caution">
    <text evidence="2">The sequence shown here is derived from an EMBL/GenBank/DDBJ whole genome shotgun (WGS) entry which is preliminary data.</text>
</comment>
<sequence length="172" mass="18374">MSRTSKSADRAKWTPPPLGEIIEYEVGVRAGIRFVLKIGVHAQIFVLASPRRPASATEDVVSDMMGQGSSSELTYDSEPLGNKTDFDSVGCEFAICVDPDGATWSSPTACTGNILWATADDVLLFSGAQRPIHYYDDTMSLVPSPWSASTPNSTRLRGPSGSSGRRTTTPGT</sequence>
<dbReference type="AlphaFoldDB" id="A0AAV9TT68"/>
<feature type="region of interest" description="Disordered" evidence="1">
    <location>
        <begin position="145"/>
        <end position="172"/>
    </location>
</feature>